<evidence type="ECO:0000313" key="12">
    <source>
        <dbReference type="Proteomes" id="UP001220478"/>
    </source>
</evidence>
<feature type="binding site" evidence="8">
    <location>
        <position position="195"/>
    </location>
    <ligand>
        <name>L-tyrosine</name>
        <dbReference type="ChEBI" id="CHEBI:58315"/>
    </ligand>
</feature>
<dbReference type="InterPro" id="IPR024107">
    <property type="entry name" value="Tyr-tRNA-ligase_bac_1"/>
</dbReference>
<keyword evidence="1 8" id="KW-0436">Ligase</keyword>
<dbReference type="PROSITE" id="PS50889">
    <property type="entry name" value="S4"/>
    <property type="match status" value="1"/>
</dbReference>
<comment type="catalytic activity">
    <reaction evidence="7 8">
        <text>tRNA(Tyr) + L-tyrosine + ATP = L-tyrosyl-tRNA(Tyr) + AMP + diphosphate + H(+)</text>
        <dbReference type="Rhea" id="RHEA:10220"/>
        <dbReference type="Rhea" id="RHEA-COMP:9706"/>
        <dbReference type="Rhea" id="RHEA-COMP:9707"/>
        <dbReference type="ChEBI" id="CHEBI:15378"/>
        <dbReference type="ChEBI" id="CHEBI:30616"/>
        <dbReference type="ChEBI" id="CHEBI:33019"/>
        <dbReference type="ChEBI" id="CHEBI:58315"/>
        <dbReference type="ChEBI" id="CHEBI:78442"/>
        <dbReference type="ChEBI" id="CHEBI:78536"/>
        <dbReference type="ChEBI" id="CHEBI:456215"/>
        <dbReference type="EC" id="6.1.1.1"/>
    </reaction>
</comment>
<evidence type="ECO:0000256" key="8">
    <source>
        <dbReference type="HAMAP-Rule" id="MF_02006"/>
    </source>
</evidence>
<dbReference type="NCBIfam" id="TIGR00234">
    <property type="entry name" value="tyrS"/>
    <property type="match status" value="1"/>
</dbReference>
<dbReference type="Gene3D" id="1.10.240.10">
    <property type="entry name" value="Tyrosyl-Transfer RNA Synthetase"/>
    <property type="match status" value="1"/>
</dbReference>
<comment type="similarity">
    <text evidence="8">Belongs to the class-I aminoacyl-tRNA synthetase family. TyrS type 1 subfamily.</text>
</comment>
<dbReference type="InterPro" id="IPR002305">
    <property type="entry name" value="aa-tRNA-synth_Ic"/>
</dbReference>
<evidence type="ECO:0000256" key="2">
    <source>
        <dbReference type="ARBA" id="ARBA00022741"/>
    </source>
</evidence>
<dbReference type="InterPro" id="IPR024088">
    <property type="entry name" value="Tyr-tRNA-ligase_bac-type"/>
</dbReference>
<feature type="domain" description="Tyrosine--tRNA ligase SYY-like C-terminal" evidence="10">
    <location>
        <begin position="348"/>
        <end position="420"/>
    </location>
</feature>
<dbReference type="Pfam" id="PF00579">
    <property type="entry name" value="tRNA-synt_1b"/>
    <property type="match status" value="1"/>
</dbReference>
<feature type="binding site" evidence="8">
    <location>
        <position position="191"/>
    </location>
    <ligand>
        <name>L-tyrosine</name>
        <dbReference type="ChEBI" id="CHEBI:58315"/>
    </ligand>
</feature>
<evidence type="ECO:0000313" key="11">
    <source>
        <dbReference type="EMBL" id="WEG35638.1"/>
    </source>
</evidence>
<dbReference type="Proteomes" id="UP001220478">
    <property type="component" value="Chromosome"/>
</dbReference>
<dbReference type="EMBL" id="CP118868">
    <property type="protein sequence ID" value="WEG35638.1"/>
    <property type="molecule type" value="Genomic_DNA"/>
</dbReference>
<evidence type="ECO:0000259" key="10">
    <source>
        <dbReference type="Pfam" id="PF22421"/>
    </source>
</evidence>
<comment type="subcellular location">
    <subcellularLocation>
        <location evidence="8">Cytoplasm</location>
    </subcellularLocation>
</comment>
<dbReference type="InterPro" id="IPR036986">
    <property type="entry name" value="S4_RNA-bd_sf"/>
</dbReference>
<dbReference type="Gene3D" id="3.40.50.620">
    <property type="entry name" value="HUPs"/>
    <property type="match status" value="1"/>
</dbReference>
<dbReference type="GO" id="GO:0004831">
    <property type="term" value="F:tyrosine-tRNA ligase activity"/>
    <property type="evidence" value="ECO:0007669"/>
    <property type="project" value="UniProtKB-EC"/>
</dbReference>
<evidence type="ECO:0000256" key="3">
    <source>
        <dbReference type="ARBA" id="ARBA00022840"/>
    </source>
</evidence>
<feature type="short sequence motif" description="'HIGH' region" evidence="8">
    <location>
        <begin position="63"/>
        <end position="72"/>
    </location>
</feature>
<dbReference type="HAMAP" id="MF_02006">
    <property type="entry name" value="Tyr_tRNA_synth_type1"/>
    <property type="match status" value="1"/>
</dbReference>
<keyword evidence="12" id="KW-1185">Reference proteome</keyword>
<dbReference type="PANTHER" id="PTHR11766:SF0">
    <property type="entry name" value="TYROSINE--TRNA LIGASE, MITOCHONDRIAL"/>
    <property type="match status" value="1"/>
</dbReference>
<comment type="function">
    <text evidence="8">Catalyzes the attachment of tyrosine to tRNA(Tyr) in a two-step reaction: tyrosine is first activated by ATP to form Tyr-AMP and then transferred to the acceptor end of tRNA(Tyr).</text>
</comment>
<comment type="subunit">
    <text evidence="8">Homodimer.</text>
</comment>
<dbReference type="SUPFAM" id="SSF55174">
    <property type="entry name" value="Alpha-L RNA-binding motif"/>
    <property type="match status" value="1"/>
</dbReference>
<dbReference type="PROSITE" id="PS00178">
    <property type="entry name" value="AA_TRNA_LIGASE_I"/>
    <property type="match status" value="1"/>
</dbReference>
<sequence length="425" mass="47985">MITKEEQRQIREHSLSLAKKIIAGRNVFDVLQERGYIMQCTNVDSVREYLGTSGRYLYTGFDPTADSLHIGHFLPIMVMAYAQAAGHHPIALMGGGTGMIGDPSGRTDLRKVLTEETVARNVECIQQQMGILLDFDDNGAVLVNNADWLLNLNYISFLRDVGSQFSVNKMLTAECYKRRMEKGLTFLEFNYMLLQAYDFLSLYRRYDLRLELGGDDQWSNILAGIDLVRRKEQQEVFGCTFTLLTNSEGVKMGKTANGAVWINEDKFSVFDFYQYWRNVGDQDVLHFLKLLTFTPLDEIKSYESLSGAELNPIKELLAFRLTEIIHGTAKAEAARAKAKDLFTGNAASGATVYEVQNPDLSILDILLQCKLVPSKSEGRRLFQQGGISVDDTVCTDINAKFDKDKLASGIMVRRGKKNFYRFISK</sequence>
<name>A0ABY8C4M5_9FIRM</name>
<keyword evidence="5 8" id="KW-0648">Protein biosynthesis</keyword>
<feature type="binding site" evidence="8">
    <location>
        <position position="254"/>
    </location>
    <ligand>
        <name>ATP</name>
        <dbReference type="ChEBI" id="CHEBI:30616"/>
    </ligand>
</feature>
<proteinExistence type="inferred from homology"/>
<dbReference type="EC" id="6.1.1.1" evidence="8"/>
<accession>A0ABY8C4M5</accession>
<evidence type="ECO:0000256" key="5">
    <source>
        <dbReference type="ARBA" id="ARBA00022917"/>
    </source>
</evidence>
<gene>
    <name evidence="8 11" type="primary">tyrS</name>
    <name evidence="11" type="ORF">PYS61_00305</name>
</gene>
<keyword evidence="6 8" id="KW-0030">Aminoacyl-tRNA synthetase</keyword>
<reference evidence="11 12" key="1">
    <citation type="submission" date="2023-02" db="EMBL/GenBank/DDBJ databases">
        <title>Novel Oscillospiraceae bacterial genomes.</title>
        <authorList>
            <person name="Srinivasan S."/>
            <person name="Austin M.N."/>
            <person name="Fiedler T.L."/>
            <person name="Strenk S.M."/>
            <person name="Agnew K.J."/>
            <person name="Nagana Gowda G.A."/>
            <person name="Raftery D."/>
            <person name="Beamer M.A."/>
            <person name="Achilles S.L."/>
            <person name="Wiesenfeld H.C."/>
            <person name="Fredricks D.N."/>
            <person name="Hillier S.L."/>
        </authorList>
    </citation>
    <scope>NUCLEOTIDE SEQUENCE [LARGE SCALE GENOMIC DNA]</scope>
    <source>
        <strain evidence="11 12">CHIC02 1186E3-8</strain>
    </source>
</reference>
<evidence type="ECO:0000256" key="6">
    <source>
        <dbReference type="ARBA" id="ARBA00023146"/>
    </source>
</evidence>
<dbReference type="RefSeq" id="WP_315571773.1">
    <property type="nucleotide sequence ID" value="NZ_CP118868.1"/>
</dbReference>
<dbReference type="Gene3D" id="3.10.290.10">
    <property type="entry name" value="RNA-binding S4 domain"/>
    <property type="match status" value="1"/>
</dbReference>
<dbReference type="InterPro" id="IPR014729">
    <property type="entry name" value="Rossmann-like_a/b/a_fold"/>
</dbReference>
<dbReference type="CDD" id="cd00805">
    <property type="entry name" value="TyrRS_core"/>
    <property type="match status" value="1"/>
</dbReference>
<organism evidence="11 12">
    <name type="scientific">Amygdalobacter indicium</name>
    <dbReference type="NCBI Taxonomy" id="3029272"/>
    <lineage>
        <taxon>Bacteria</taxon>
        <taxon>Bacillati</taxon>
        <taxon>Bacillota</taxon>
        <taxon>Clostridia</taxon>
        <taxon>Eubacteriales</taxon>
        <taxon>Oscillospiraceae</taxon>
        <taxon>Amygdalobacter</taxon>
    </lineage>
</organism>
<keyword evidence="2 8" id="KW-0547">Nucleotide-binding</keyword>
<evidence type="ECO:0000256" key="7">
    <source>
        <dbReference type="ARBA" id="ARBA00048248"/>
    </source>
</evidence>
<evidence type="ECO:0000256" key="4">
    <source>
        <dbReference type="ARBA" id="ARBA00022884"/>
    </source>
</evidence>
<dbReference type="InterPro" id="IPR002307">
    <property type="entry name" value="Tyr-tRNA-ligase"/>
</dbReference>
<dbReference type="Pfam" id="PF22421">
    <property type="entry name" value="SYY_C-terminal"/>
    <property type="match status" value="1"/>
</dbReference>
<keyword evidence="3 8" id="KW-0067">ATP-binding</keyword>
<dbReference type="SUPFAM" id="SSF52374">
    <property type="entry name" value="Nucleotidylyl transferase"/>
    <property type="match status" value="1"/>
</dbReference>
<dbReference type="PRINTS" id="PR01040">
    <property type="entry name" value="TRNASYNTHTYR"/>
</dbReference>
<dbReference type="InterPro" id="IPR001412">
    <property type="entry name" value="aa-tRNA-synth_I_CS"/>
</dbReference>
<evidence type="ECO:0000256" key="1">
    <source>
        <dbReference type="ARBA" id="ARBA00022598"/>
    </source>
</evidence>
<feature type="binding site" evidence="8">
    <location>
        <position position="58"/>
    </location>
    <ligand>
        <name>L-tyrosine</name>
        <dbReference type="ChEBI" id="CHEBI:58315"/>
    </ligand>
</feature>
<protein>
    <recommendedName>
        <fullName evidence="8">Tyrosine--tRNA ligase</fullName>
        <ecNumber evidence="8">6.1.1.1</ecNumber>
    </recommendedName>
    <alternativeName>
        <fullName evidence="8">Tyrosyl-tRNA synthetase</fullName>
        <shortName evidence="8">TyrRS</shortName>
    </alternativeName>
</protein>
<evidence type="ECO:0000256" key="9">
    <source>
        <dbReference type="PROSITE-ProRule" id="PRU00182"/>
    </source>
</evidence>
<dbReference type="InterPro" id="IPR054608">
    <property type="entry name" value="SYY-like_C"/>
</dbReference>
<keyword evidence="8" id="KW-0963">Cytoplasm</keyword>
<keyword evidence="4 9" id="KW-0694">RNA-binding</keyword>
<dbReference type="PANTHER" id="PTHR11766">
    <property type="entry name" value="TYROSYL-TRNA SYNTHETASE"/>
    <property type="match status" value="1"/>
</dbReference>
<feature type="short sequence motif" description="'KMSKS' region" evidence="8">
    <location>
        <begin position="251"/>
        <end position="255"/>
    </location>
</feature>